<protein>
    <submittedName>
        <fullName evidence="1">Uncharacterized protein</fullName>
    </submittedName>
</protein>
<evidence type="ECO:0000313" key="2">
    <source>
        <dbReference type="Proteomes" id="UP001519460"/>
    </source>
</evidence>
<comment type="caution">
    <text evidence="1">The sequence shown here is derived from an EMBL/GenBank/DDBJ whole genome shotgun (WGS) entry which is preliminary data.</text>
</comment>
<gene>
    <name evidence="1" type="ORF">BaRGS_00027856</name>
</gene>
<keyword evidence="2" id="KW-1185">Reference proteome</keyword>
<evidence type="ECO:0000313" key="1">
    <source>
        <dbReference type="EMBL" id="KAK7480855.1"/>
    </source>
</evidence>
<dbReference type="AlphaFoldDB" id="A0ABD0K1K2"/>
<sequence>MLVEKKRNHNQSTCTVLLDNRNNSTVFWKHVRNSARRKREEPRVKIDCDEWETHLSQRADWTCRQPVASAPQTTPHSETCTEVPELDGPVWEHDVREALVSLKSEKAAELDEVLVEYLKHAGDAIVPFLTTYFNHLNEHQHFPTDWGRSVIVPIHKGGGGGY</sequence>
<organism evidence="1 2">
    <name type="scientific">Batillaria attramentaria</name>
    <dbReference type="NCBI Taxonomy" id="370345"/>
    <lineage>
        <taxon>Eukaryota</taxon>
        <taxon>Metazoa</taxon>
        <taxon>Spiralia</taxon>
        <taxon>Lophotrochozoa</taxon>
        <taxon>Mollusca</taxon>
        <taxon>Gastropoda</taxon>
        <taxon>Caenogastropoda</taxon>
        <taxon>Sorbeoconcha</taxon>
        <taxon>Cerithioidea</taxon>
        <taxon>Batillariidae</taxon>
        <taxon>Batillaria</taxon>
    </lineage>
</organism>
<dbReference type="EMBL" id="JACVVK020000272">
    <property type="protein sequence ID" value="KAK7480855.1"/>
    <property type="molecule type" value="Genomic_DNA"/>
</dbReference>
<dbReference type="Proteomes" id="UP001519460">
    <property type="component" value="Unassembled WGS sequence"/>
</dbReference>
<proteinExistence type="predicted"/>
<name>A0ABD0K1K2_9CAEN</name>
<accession>A0ABD0K1K2</accession>
<reference evidence="1 2" key="1">
    <citation type="journal article" date="2023" name="Sci. Data">
        <title>Genome assembly of the Korean intertidal mud-creeper Batillaria attramentaria.</title>
        <authorList>
            <person name="Patra A.K."/>
            <person name="Ho P.T."/>
            <person name="Jun S."/>
            <person name="Lee S.J."/>
            <person name="Kim Y."/>
            <person name="Won Y.J."/>
        </authorList>
    </citation>
    <scope>NUCLEOTIDE SEQUENCE [LARGE SCALE GENOMIC DNA]</scope>
    <source>
        <strain evidence="1">Wonlab-2016</strain>
    </source>
</reference>